<evidence type="ECO:0000313" key="4">
    <source>
        <dbReference type="Proteomes" id="UP001220256"/>
    </source>
</evidence>
<proteinExistence type="predicted"/>
<feature type="compositionally biased region" description="Low complexity" evidence="1">
    <location>
        <begin position="90"/>
        <end position="113"/>
    </location>
</feature>
<accession>A0ABQ8WRI2</accession>
<gene>
    <name evidence="3" type="ORF">N7505_003868</name>
</gene>
<evidence type="ECO:0000313" key="3">
    <source>
        <dbReference type="EMBL" id="KAJ5275323.1"/>
    </source>
</evidence>
<evidence type="ECO:0000256" key="2">
    <source>
        <dbReference type="SAM" id="SignalP"/>
    </source>
</evidence>
<keyword evidence="4" id="KW-1185">Reference proteome</keyword>
<feature type="region of interest" description="Disordered" evidence="1">
    <location>
        <begin position="135"/>
        <end position="162"/>
    </location>
</feature>
<feature type="region of interest" description="Disordered" evidence="1">
    <location>
        <begin position="86"/>
        <end position="120"/>
    </location>
</feature>
<keyword evidence="2" id="KW-0732">Signal</keyword>
<evidence type="ECO:0000256" key="1">
    <source>
        <dbReference type="SAM" id="MobiDB-lite"/>
    </source>
</evidence>
<sequence length="215" mass="23525">MSHVTSRASWLSLLLVSLLVVSTVNALPIYQTDQQIEGQVGKLETRSPVSHSEAALYNWKRTLLTETQRLIPDTAEYVHDILQGLGLTKPSPSSTATSSATPTSTPTSTPTASIKDEQDVEYMKPTHTTHIIYSSSTSYTPTHGSNGAGYTHTVKQEHSNNRPVENIQIGQGWNGGKKITAENFPAVFDAVYKELEHRLSDAINSSDEIGLENFL</sequence>
<feature type="chain" id="PRO_5046574883" evidence="2">
    <location>
        <begin position="27"/>
        <end position="215"/>
    </location>
</feature>
<feature type="signal peptide" evidence="2">
    <location>
        <begin position="1"/>
        <end position="26"/>
    </location>
</feature>
<protein>
    <submittedName>
        <fullName evidence="3">Uncharacterized protein</fullName>
    </submittedName>
</protein>
<comment type="caution">
    <text evidence="3">The sequence shown here is derived from an EMBL/GenBank/DDBJ whole genome shotgun (WGS) entry which is preliminary data.</text>
</comment>
<reference evidence="3 4" key="1">
    <citation type="journal article" date="2023" name="IMA Fungus">
        <title>Comparative genomic study of the Penicillium genus elucidates a diverse pangenome and 15 lateral gene transfer events.</title>
        <authorList>
            <person name="Petersen C."/>
            <person name="Sorensen T."/>
            <person name="Nielsen M.R."/>
            <person name="Sondergaard T.E."/>
            <person name="Sorensen J.L."/>
            <person name="Fitzpatrick D.A."/>
            <person name="Frisvad J.C."/>
            <person name="Nielsen K.L."/>
        </authorList>
    </citation>
    <scope>NUCLEOTIDE SEQUENCE [LARGE SCALE GENOMIC DNA]</scope>
    <source>
        <strain evidence="3 4">IBT 3361</strain>
    </source>
</reference>
<organism evidence="3 4">
    <name type="scientific">Penicillium chrysogenum</name>
    <name type="common">Penicillium notatum</name>
    <dbReference type="NCBI Taxonomy" id="5076"/>
    <lineage>
        <taxon>Eukaryota</taxon>
        <taxon>Fungi</taxon>
        <taxon>Dikarya</taxon>
        <taxon>Ascomycota</taxon>
        <taxon>Pezizomycotina</taxon>
        <taxon>Eurotiomycetes</taxon>
        <taxon>Eurotiomycetidae</taxon>
        <taxon>Eurotiales</taxon>
        <taxon>Aspergillaceae</taxon>
        <taxon>Penicillium</taxon>
        <taxon>Penicillium chrysogenum species complex</taxon>
    </lineage>
</organism>
<dbReference type="EMBL" id="JAPVEB010000002">
    <property type="protein sequence ID" value="KAJ5275323.1"/>
    <property type="molecule type" value="Genomic_DNA"/>
</dbReference>
<name>A0ABQ8WRI2_PENCH</name>
<dbReference type="Proteomes" id="UP001220256">
    <property type="component" value="Unassembled WGS sequence"/>
</dbReference>